<evidence type="ECO:0000259" key="7">
    <source>
        <dbReference type="Pfam" id="PF03633"/>
    </source>
</evidence>
<keyword evidence="3" id="KW-0326">Glycosidase</keyword>
<dbReference type="GO" id="GO:0004553">
    <property type="term" value="F:hydrolase activity, hydrolyzing O-glycosyl compounds"/>
    <property type="evidence" value="ECO:0007669"/>
    <property type="project" value="TreeGrafter"/>
</dbReference>
<keyword evidence="8" id="KW-0378">Hydrolase</keyword>
<dbReference type="InterPro" id="IPR008928">
    <property type="entry name" value="6-hairpin_glycosidase_sf"/>
</dbReference>
<sequence length="753" mass="81080">MVTFGMARALGYPWCGPIVPGARRLVGAQWSCRRSGLWRGARNMESDGVRTAPEDTVASAAAAMDRAGGSRWRITGNPLRHGVSDVTVYTIGSGGVAARGILEEAEWISGPEVLVAGVYTGDGPEQELLAAPGWTRIETTSPLPATERFLDLSDGVLYRSDAAREFRSLRFACAERPGVLAMRIEVAGNRLAAAQPLLVTDTGQTTSVTDLPPVTSLPGDVETHCVRVESESGGAVVVAAAQRRTQHGGLDRIAVYVGDDAGRTAAERARSALARAWDRGIDRLLADHRASWARRWSIVGIDLPGDPETELAVRFALFQLWSNAGMHGESAVGARGISGSGYRGHVFWDADAFVLPAMVSIDPEAAEAMVAYRLRRLEPARQRAREQGCGGARFPWESAADGVDVTPRTGFLGGAPVPILTGTREEHITADVAWGADHYAEWTGRTDYLRTTARDLVVETARYWAARVRIDARGRAHLDQMIGPDEYHESVDDNAFTNVMARWNLRRAARLHPENPGEEREFTAWRDLAERLVDQLGPDGRYEQFNGYFGLEPLLAAELGHPTVAADVLLGQARVAGSQLIKQPDVLMLHHLVPEEVAPGSLIPNLDYYAPRTVHGSSLSPAVMAALLARAGRADAALPMLGPALRLDLDDRSGNTASGLHLATMGGVWQAMLAGFAGVRVHGGVLSIRPVLPERWPGLGLAFRCLGRCVRVDITRAGVALRVDGPLTVAVGNRPARSVSGESWWPANEEGKS</sequence>
<dbReference type="Gene3D" id="1.50.10.10">
    <property type="match status" value="1"/>
</dbReference>
<name>A0A7K1UVE1_9NOCA</name>
<keyword evidence="9" id="KW-1185">Reference proteome</keyword>
<evidence type="ECO:0000256" key="4">
    <source>
        <dbReference type="PIRSR" id="PIRSR036289-50"/>
    </source>
</evidence>
<dbReference type="AlphaFoldDB" id="A0A7K1UVE1"/>
<dbReference type="InterPro" id="IPR011013">
    <property type="entry name" value="Gal_mutarotase_sf_dom"/>
</dbReference>
<dbReference type="Pfam" id="PF03633">
    <property type="entry name" value="Glyco_hydro_65C"/>
    <property type="match status" value="1"/>
</dbReference>
<dbReference type="GO" id="GO:0005975">
    <property type="term" value="P:carbohydrate metabolic process"/>
    <property type="evidence" value="ECO:0007669"/>
    <property type="project" value="InterPro"/>
</dbReference>
<dbReference type="SUPFAM" id="SSF74650">
    <property type="entry name" value="Galactose mutarotase-like"/>
    <property type="match status" value="1"/>
</dbReference>
<keyword evidence="2" id="KW-0808">Transferase</keyword>
<dbReference type="InterPro" id="IPR005195">
    <property type="entry name" value="Glyco_hydro_65_M"/>
</dbReference>
<dbReference type="InterPro" id="IPR012341">
    <property type="entry name" value="6hp_glycosidase-like_sf"/>
</dbReference>
<dbReference type="InterPro" id="IPR017045">
    <property type="entry name" value="Malt_Pase/Glycosyl_Hdrlase"/>
</dbReference>
<feature type="domain" description="Glycoside hydrolase family 65 C-terminal" evidence="7">
    <location>
        <begin position="680"/>
        <end position="735"/>
    </location>
</feature>
<evidence type="ECO:0000313" key="8">
    <source>
        <dbReference type="EMBL" id="MVU78343.1"/>
    </source>
</evidence>
<dbReference type="EMBL" id="WRPP01000002">
    <property type="protein sequence ID" value="MVU78343.1"/>
    <property type="molecule type" value="Genomic_DNA"/>
</dbReference>
<feature type="active site" description="Proton donor" evidence="4">
    <location>
        <position position="486"/>
    </location>
</feature>
<dbReference type="SUPFAM" id="SSF48208">
    <property type="entry name" value="Six-hairpin glycosidases"/>
    <property type="match status" value="1"/>
</dbReference>
<feature type="binding site" evidence="5">
    <location>
        <begin position="582"/>
        <end position="583"/>
    </location>
    <ligand>
        <name>substrate</name>
    </ligand>
</feature>
<feature type="domain" description="Glycoside hydrolase family 65 central catalytic" evidence="6">
    <location>
        <begin position="314"/>
        <end position="670"/>
    </location>
</feature>
<reference evidence="8 9" key="1">
    <citation type="submission" date="2019-12" db="EMBL/GenBank/DDBJ databases">
        <title>Nocardia sp. nov. ET3-3 isolated from soil.</title>
        <authorList>
            <person name="Kanchanasin P."/>
            <person name="Tanasupawat S."/>
            <person name="Yuki M."/>
            <person name="Kudo T."/>
        </authorList>
    </citation>
    <scope>NUCLEOTIDE SEQUENCE [LARGE SCALE GENOMIC DNA]</scope>
    <source>
        <strain evidence="8 9">ET3-3</strain>
    </source>
</reference>
<dbReference type="PANTHER" id="PTHR11051">
    <property type="entry name" value="GLYCOSYL HYDROLASE-RELATED"/>
    <property type="match status" value="1"/>
</dbReference>
<comment type="caution">
    <text evidence="8">The sequence shown here is derived from an EMBL/GenBank/DDBJ whole genome shotgun (WGS) entry which is preliminary data.</text>
</comment>
<evidence type="ECO:0000259" key="6">
    <source>
        <dbReference type="Pfam" id="PF03632"/>
    </source>
</evidence>
<keyword evidence="1" id="KW-0328">Glycosyltransferase</keyword>
<feature type="binding site" evidence="5">
    <location>
        <begin position="348"/>
        <end position="349"/>
    </location>
    <ligand>
        <name>substrate</name>
    </ligand>
</feature>
<dbReference type="Proteomes" id="UP000466794">
    <property type="component" value="Unassembled WGS sequence"/>
</dbReference>
<evidence type="ECO:0000256" key="5">
    <source>
        <dbReference type="PIRSR" id="PIRSR036289-51"/>
    </source>
</evidence>
<dbReference type="Gene3D" id="2.60.420.10">
    <property type="entry name" value="Maltose phosphorylase, domain 3"/>
    <property type="match status" value="1"/>
</dbReference>
<dbReference type="Pfam" id="PF03632">
    <property type="entry name" value="Glyco_hydro_65m"/>
    <property type="match status" value="1"/>
</dbReference>
<organism evidence="8 9">
    <name type="scientific">Nocardia terrae</name>
    <dbReference type="NCBI Taxonomy" id="2675851"/>
    <lineage>
        <taxon>Bacteria</taxon>
        <taxon>Bacillati</taxon>
        <taxon>Actinomycetota</taxon>
        <taxon>Actinomycetes</taxon>
        <taxon>Mycobacteriales</taxon>
        <taxon>Nocardiaceae</taxon>
        <taxon>Nocardia</taxon>
    </lineage>
</organism>
<evidence type="ECO:0000256" key="3">
    <source>
        <dbReference type="ARBA" id="ARBA00023295"/>
    </source>
</evidence>
<dbReference type="InterPro" id="IPR005194">
    <property type="entry name" value="Glyco_hydro_65_C"/>
</dbReference>
<evidence type="ECO:0000313" key="9">
    <source>
        <dbReference type="Proteomes" id="UP000466794"/>
    </source>
</evidence>
<gene>
    <name evidence="8" type="ORF">GPX89_13945</name>
</gene>
<proteinExistence type="predicted"/>
<protein>
    <submittedName>
        <fullName evidence="8">Glycoside hydrolase family 65 protein</fullName>
    </submittedName>
</protein>
<dbReference type="PANTHER" id="PTHR11051:SF8">
    <property type="entry name" value="PROTEIN-GLUCOSYLGALACTOSYLHYDROXYLYSINE GLUCOSIDASE"/>
    <property type="match status" value="1"/>
</dbReference>
<evidence type="ECO:0000256" key="2">
    <source>
        <dbReference type="ARBA" id="ARBA00022679"/>
    </source>
</evidence>
<dbReference type="GO" id="GO:0016757">
    <property type="term" value="F:glycosyltransferase activity"/>
    <property type="evidence" value="ECO:0007669"/>
    <property type="project" value="UniProtKB-KW"/>
</dbReference>
<dbReference type="GO" id="GO:0030246">
    <property type="term" value="F:carbohydrate binding"/>
    <property type="evidence" value="ECO:0007669"/>
    <property type="project" value="InterPro"/>
</dbReference>
<evidence type="ECO:0000256" key="1">
    <source>
        <dbReference type="ARBA" id="ARBA00022676"/>
    </source>
</evidence>
<accession>A0A7K1UVE1</accession>
<dbReference type="PIRSF" id="PIRSF036289">
    <property type="entry name" value="Glycosyl_hydrolase_malt_phosph"/>
    <property type="match status" value="1"/>
</dbReference>